<dbReference type="Gene3D" id="1.10.150.240">
    <property type="entry name" value="Putative phosphatase, domain 2"/>
    <property type="match status" value="1"/>
</dbReference>
<name>A0ABZ3BYL1_9GAMM</name>
<evidence type="ECO:0000256" key="6">
    <source>
        <dbReference type="ARBA" id="ARBA00022723"/>
    </source>
</evidence>
<evidence type="ECO:0000256" key="7">
    <source>
        <dbReference type="ARBA" id="ARBA00022801"/>
    </source>
</evidence>
<dbReference type="PANTHER" id="PTHR43434:SF1">
    <property type="entry name" value="PHOSPHOGLYCOLATE PHOSPHATASE"/>
    <property type="match status" value="1"/>
</dbReference>
<reference evidence="11 12" key="1">
    <citation type="submission" date="2024-03" db="EMBL/GenBank/DDBJ databases">
        <title>Complete Genome Sequence and Annotation of Ignatzschineria larvae DSM 13226.</title>
        <authorList>
            <person name="Cantrell E."/>
            <person name="Burcham Z.M."/>
        </authorList>
    </citation>
    <scope>NUCLEOTIDE SEQUENCE [LARGE SCALE GENOMIC DNA]</scope>
    <source>
        <strain evidence="11 12">DSM 13226</strain>
    </source>
</reference>
<comment type="pathway">
    <text evidence="3 10">Organic acid metabolism; glycolate biosynthesis; glycolate from 2-phosphoglycolate: step 1/1.</text>
</comment>
<gene>
    <name evidence="11" type="ORF">WMO13_08655</name>
</gene>
<dbReference type="EC" id="3.1.3.18" evidence="5 10"/>
<keyword evidence="6 10" id="KW-0479">Metal-binding</keyword>
<comment type="function">
    <text evidence="10">Specifically catalyzes the dephosphorylation of 2-phosphoglycolate. Is involved in the dissimilation of the intracellular 2-phosphoglycolate formed during the DNA repair of 3'-phosphoglycolate ends, a major class of DNA lesions induced by oxidative stress.</text>
</comment>
<dbReference type="SFLD" id="SFLDG01129">
    <property type="entry name" value="C1.5:_HAD__Beta-PGM__Phosphata"/>
    <property type="match status" value="1"/>
</dbReference>
<feature type="binding site" evidence="10">
    <location>
        <position position="182"/>
    </location>
    <ligand>
        <name>Mg(2+)</name>
        <dbReference type="ChEBI" id="CHEBI:18420"/>
    </ligand>
</feature>
<dbReference type="Proteomes" id="UP001449178">
    <property type="component" value="Chromosome"/>
</dbReference>
<evidence type="ECO:0000256" key="8">
    <source>
        <dbReference type="ARBA" id="ARBA00022842"/>
    </source>
</evidence>
<dbReference type="NCBIfam" id="NF009695">
    <property type="entry name" value="PRK13222.1-2"/>
    <property type="match status" value="1"/>
</dbReference>
<dbReference type="PRINTS" id="PR00413">
    <property type="entry name" value="HADHALOGNASE"/>
</dbReference>
<keyword evidence="8 10" id="KW-0460">Magnesium</keyword>
<organism evidence="11 12">
    <name type="scientific">Ignatzschineria larvae DSM 13226</name>
    <dbReference type="NCBI Taxonomy" id="1111732"/>
    <lineage>
        <taxon>Bacteria</taxon>
        <taxon>Pseudomonadati</taxon>
        <taxon>Pseudomonadota</taxon>
        <taxon>Gammaproteobacteria</taxon>
        <taxon>Cardiobacteriales</taxon>
        <taxon>Ignatzschineriaceae</taxon>
        <taxon>Ignatzschineria</taxon>
    </lineage>
</organism>
<comment type="similarity">
    <text evidence="4 10">Belongs to the HAD-like hydrolase superfamily. CbbY/CbbZ/Gph/YieH family.</text>
</comment>
<dbReference type="Pfam" id="PF13419">
    <property type="entry name" value="HAD_2"/>
    <property type="match status" value="1"/>
</dbReference>
<comment type="cofactor">
    <cofactor evidence="2 10">
        <name>Mg(2+)</name>
        <dbReference type="ChEBI" id="CHEBI:18420"/>
    </cofactor>
</comment>
<keyword evidence="12" id="KW-1185">Reference proteome</keyword>
<evidence type="ECO:0000256" key="4">
    <source>
        <dbReference type="ARBA" id="ARBA00006171"/>
    </source>
</evidence>
<evidence type="ECO:0000256" key="1">
    <source>
        <dbReference type="ARBA" id="ARBA00000830"/>
    </source>
</evidence>
<feature type="active site" description="Nucleophile" evidence="10">
    <location>
        <position position="20"/>
    </location>
</feature>
<dbReference type="SUPFAM" id="SSF56784">
    <property type="entry name" value="HAD-like"/>
    <property type="match status" value="1"/>
</dbReference>
<keyword evidence="9 10" id="KW-0119">Carbohydrate metabolism</keyword>
<feature type="binding site" evidence="10">
    <location>
        <position position="22"/>
    </location>
    <ligand>
        <name>Mg(2+)</name>
        <dbReference type="ChEBI" id="CHEBI:18420"/>
    </ligand>
</feature>
<dbReference type="InterPro" id="IPR041492">
    <property type="entry name" value="HAD_2"/>
</dbReference>
<evidence type="ECO:0000256" key="10">
    <source>
        <dbReference type="HAMAP-Rule" id="MF_00495"/>
    </source>
</evidence>
<accession>A0ABZ3BYL1</accession>
<evidence type="ECO:0000256" key="9">
    <source>
        <dbReference type="ARBA" id="ARBA00023277"/>
    </source>
</evidence>
<dbReference type="InterPro" id="IPR050155">
    <property type="entry name" value="HAD-like_hydrolase_sf"/>
</dbReference>
<evidence type="ECO:0000256" key="2">
    <source>
        <dbReference type="ARBA" id="ARBA00001946"/>
    </source>
</evidence>
<dbReference type="PANTHER" id="PTHR43434">
    <property type="entry name" value="PHOSPHOGLYCOLATE PHOSPHATASE"/>
    <property type="match status" value="1"/>
</dbReference>
<dbReference type="HAMAP" id="MF_00495">
    <property type="entry name" value="GPH_hydrolase_bact"/>
    <property type="match status" value="1"/>
</dbReference>
<dbReference type="InterPro" id="IPR037512">
    <property type="entry name" value="PGPase_prok"/>
</dbReference>
<dbReference type="NCBIfam" id="TIGR01449">
    <property type="entry name" value="PGP_bact"/>
    <property type="match status" value="1"/>
</dbReference>
<proteinExistence type="inferred from homology"/>
<dbReference type="EMBL" id="CP150637">
    <property type="protein sequence ID" value="WZW87429.1"/>
    <property type="molecule type" value="Genomic_DNA"/>
</dbReference>
<keyword evidence="7 10" id="KW-0378">Hydrolase</keyword>
<dbReference type="GO" id="GO:0008967">
    <property type="term" value="F:phosphoglycolate phosphatase activity"/>
    <property type="evidence" value="ECO:0007669"/>
    <property type="project" value="UniProtKB-EC"/>
</dbReference>
<comment type="catalytic activity">
    <reaction evidence="1 10">
        <text>2-phosphoglycolate + H2O = glycolate + phosphate</text>
        <dbReference type="Rhea" id="RHEA:14369"/>
        <dbReference type="ChEBI" id="CHEBI:15377"/>
        <dbReference type="ChEBI" id="CHEBI:29805"/>
        <dbReference type="ChEBI" id="CHEBI:43474"/>
        <dbReference type="ChEBI" id="CHEBI:58033"/>
        <dbReference type="EC" id="3.1.3.18"/>
    </reaction>
</comment>
<dbReference type="InterPro" id="IPR023214">
    <property type="entry name" value="HAD_sf"/>
</dbReference>
<evidence type="ECO:0000313" key="11">
    <source>
        <dbReference type="EMBL" id="WZW87429.1"/>
    </source>
</evidence>
<dbReference type="InterPro" id="IPR006439">
    <property type="entry name" value="HAD-SF_hydro_IA"/>
</dbReference>
<dbReference type="NCBIfam" id="TIGR01549">
    <property type="entry name" value="HAD-SF-IA-v1"/>
    <property type="match status" value="1"/>
</dbReference>
<evidence type="ECO:0000256" key="5">
    <source>
        <dbReference type="ARBA" id="ARBA00013078"/>
    </source>
</evidence>
<evidence type="ECO:0000256" key="3">
    <source>
        <dbReference type="ARBA" id="ARBA00004818"/>
    </source>
</evidence>
<dbReference type="CDD" id="cd16417">
    <property type="entry name" value="HAD_PGPase"/>
    <property type="match status" value="1"/>
</dbReference>
<dbReference type="SFLD" id="SFLDS00003">
    <property type="entry name" value="Haloacid_Dehalogenase"/>
    <property type="match status" value="1"/>
</dbReference>
<dbReference type="NCBIfam" id="TIGR01509">
    <property type="entry name" value="HAD-SF-IA-v3"/>
    <property type="match status" value="1"/>
</dbReference>
<protein>
    <recommendedName>
        <fullName evidence="5 10">Phosphoglycolate phosphatase</fullName>
        <shortName evidence="10">PGP</shortName>
        <shortName evidence="10">PGPase</shortName>
        <ecNumber evidence="5 10">3.1.3.18</ecNumber>
    </recommendedName>
</protein>
<dbReference type="InterPro" id="IPR023198">
    <property type="entry name" value="PGP-like_dom2"/>
</dbReference>
<dbReference type="Gene3D" id="3.40.50.1000">
    <property type="entry name" value="HAD superfamily/HAD-like"/>
    <property type="match status" value="1"/>
</dbReference>
<dbReference type="SFLD" id="SFLDG01135">
    <property type="entry name" value="C1.5.6:_HAD__Beta-PGM__Phospha"/>
    <property type="match status" value="1"/>
</dbReference>
<evidence type="ECO:0000313" key="12">
    <source>
        <dbReference type="Proteomes" id="UP001449178"/>
    </source>
</evidence>
<feature type="binding site" evidence="10">
    <location>
        <position position="20"/>
    </location>
    <ligand>
        <name>Mg(2+)</name>
        <dbReference type="ChEBI" id="CHEBI:18420"/>
    </ligand>
</feature>
<sequence length="242" mass="25949">MMKSTVSSTPQVIIKGIAFDLDGTLINSAAGLAEAVDMMLARLGYPAAGVDKVSLWIGHGAISLVETALKSAGGEVAMQQFPQAFALFNQFYKAVLEKGSELYPDVRETLLTLKESGLRLGIVTNKPTQFLPDLLDELHLTTLFDLVLGADDVAMKKPHPAPLFKVLGEWGLLQSELLFVGDSRNDIQAAKAAGVASVGSTYGYNFGVPLADSNPTYLIRDFKSLLQIEPLKALVAPLVKSE</sequence>
<dbReference type="InterPro" id="IPR036412">
    <property type="entry name" value="HAD-like_sf"/>
</dbReference>